<sequence>GRKGFRGGRGSNGHSVRCGLVRFVDLKRAEVPVRFVDLKRAEVPVQFVDLKRAEVPVRFVDLKSCGSARTVRVPQGLRNRQSYS</sequence>
<dbReference type="RefSeq" id="WP_227732323.1">
    <property type="nucleotide sequence ID" value="NZ_JAJEPV010000004.1"/>
</dbReference>
<keyword evidence="2" id="KW-1185">Reference proteome</keyword>
<dbReference type="Proteomes" id="UP001197795">
    <property type="component" value="Unassembled WGS sequence"/>
</dbReference>
<comment type="caution">
    <text evidence="1">The sequence shown here is derived from an EMBL/GenBank/DDBJ whole genome shotgun (WGS) entry which is preliminary data.</text>
</comment>
<accession>A0AAE3D7A8</accession>
<dbReference type="AlphaFoldDB" id="A0AAE3D7A8"/>
<protein>
    <submittedName>
        <fullName evidence="1">Uncharacterized protein</fullName>
    </submittedName>
</protein>
<proteinExistence type="predicted"/>
<feature type="non-terminal residue" evidence="1">
    <location>
        <position position="1"/>
    </location>
</feature>
<evidence type="ECO:0000313" key="2">
    <source>
        <dbReference type="Proteomes" id="UP001197795"/>
    </source>
</evidence>
<name>A0AAE3D7A8_9FIRM</name>
<dbReference type="EMBL" id="JAJEPV010000004">
    <property type="protein sequence ID" value="MCC2118515.1"/>
    <property type="molecule type" value="Genomic_DNA"/>
</dbReference>
<gene>
    <name evidence="1" type="ORF">LKD75_02725</name>
</gene>
<reference evidence="1 2" key="1">
    <citation type="submission" date="2021-10" db="EMBL/GenBank/DDBJ databases">
        <title>Anaerobic single-cell dispensing facilitates the cultivation of human gut bacteria.</title>
        <authorList>
            <person name="Afrizal A."/>
        </authorList>
    </citation>
    <scope>NUCLEOTIDE SEQUENCE [LARGE SCALE GENOMIC DNA]</scope>
    <source>
        <strain evidence="1 2">CLA-AA-H273</strain>
    </source>
</reference>
<organism evidence="1 2">
    <name type="scientific">Waltera acetigignens</name>
    <dbReference type="NCBI Taxonomy" id="2981769"/>
    <lineage>
        <taxon>Bacteria</taxon>
        <taxon>Bacillati</taxon>
        <taxon>Bacillota</taxon>
        <taxon>Clostridia</taxon>
        <taxon>Lachnospirales</taxon>
        <taxon>Lachnospiraceae</taxon>
        <taxon>Waltera</taxon>
    </lineage>
</organism>
<evidence type="ECO:0000313" key="1">
    <source>
        <dbReference type="EMBL" id="MCC2118515.1"/>
    </source>
</evidence>